<feature type="chain" id="PRO_5043560024" evidence="2">
    <location>
        <begin position="36"/>
        <end position="957"/>
    </location>
</feature>
<proteinExistence type="predicted"/>
<dbReference type="RefSeq" id="WP_354699579.1">
    <property type="nucleotide sequence ID" value="NZ_CP114014.1"/>
</dbReference>
<protein>
    <submittedName>
        <fullName evidence="3">Uncharacterized protein</fullName>
    </submittedName>
</protein>
<organism evidence="3">
    <name type="scientific">Paraconexibacter sp. AEG42_29</name>
    <dbReference type="NCBI Taxonomy" id="2997339"/>
    <lineage>
        <taxon>Bacteria</taxon>
        <taxon>Bacillati</taxon>
        <taxon>Actinomycetota</taxon>
        <taxon>Thermoleophilia</taxon>
        <taxon>Solirubrobacterales</taxon>
        <taxon>Paraconexibacteraceae</taxon>
        <taxon>Paraconexibacter</taxon>
    </lineage>
</organism>
<evidence type="ECO:0000256" key="1">
    <source>
        <dbReference type="SAM" id="MobiDB-lite"/>
    </source>
</evidence>
<dbReference type="PANTHER" id="PTHR31778:SF2">
    <property type="entry name" value="BUD SITE SELECTION PROTEIN RAX2"/>
    <property type="match status" value="1"/>
</dbReference>
<dbReference type="PANTHER" id="PTHR31778">
    <property type="entry name" value="BUD SITE SELECTION PROTEIN RAX2"/>
    <property type="match status" value="1"/>
</dbReference>
<keyword evidence="2" id="KW-0732">Signal</keyword>
<sequence>MTQILGRAGARLRTAILAALVATGAAAVIAPAARADLPAGAYAFDAPVESVVRAPSGELFVSGQFTQARTLTGGGMQLTPGSATPVASFPPVRGSVLAVASDGAGGWYIGGDFSHVGGLPRAGLAHVTSTGGVDSWNPGVTPGDEVRAIAYANGVVYAGGDFFTVGGLQRDGIAAVNAITGVVSTTWNPGATTMVSVDALAVADGVVYIGGDFNKVGASGTNLAAVTTGGASVPNFPRVSSLGQVRALAVAVDKLYVGGDFAQVITRIDSDNSDVLAVDRAGLGAIDLAGNTVDGFAADVTGAGVNALSLAGTTLYVGGDFTKIGAETRANIAAVAAADGTVSSFTPSADGPVTAIASNGASVFAGGGFTSIGGKAAPRLAQLDPINGDAVTWAPDPDGPVAALATSGTATLYAGGSFRTAGPATSVAKVAKLSAAGALDTSWQPQFGGTPARGALAVSGTKVYVGGSAGLATLNVADGLPAPDAPQLPGAVSGLAVDGSTLYAVGGFSEAGSPLQARAGAAAFNVGDGTLTGWTPAIDGGSATTVAAGSGVVYLGGTFSTLSGDAHARVGAVDPTTGSATSWNPALVGAQVNTIAPSGSTVYIGGVFTEAGGKVRNNLAAVDVFSGTATPWAPNADGEVRGIAVGAGAVYAAGTFTVAGSAGRRALVALAPSPSVGSATAWNPGIDIAVGMRSGNAVVVNGGTVVLGGSFSRTAERPAGNLAILTDPLFGNGPTPRPPTTTSTTPTTTTTTTTPTTTTTTEPTTTTTTEPTATTTTEPATTTPATTTSEPAATTTTATQTTTASQPATTAAPPPVIPAQFAPVVLPNGQQVFQIQANDPVLGFPMACNNAFGCGGAVKLQQLKSGPSGPFGVRALRATRTFKTIILGKAGFKIPAFRARSIKIRINAIGRARLKKAGKRGIKVRIVVTSTNRGIKPVSRTVTLKLKTPRRPAARPK</sequence>
<dbReference type="AlphaFoldDB" id="A0AAU7B372"/>
<feature type="compositionally biased region" description="Low complexity" evidence="1">
    <location>
        <begin position="740"/>
        <end position="811"/>
    </location>
</feature>
<name>A0AAU7B372_9ACTN</name>
<reference evidence="3" key="1">
    <citation type="submission" date="2022-12" db="EMBL/GenBank/DDBJ databases">
        <title>Paraconexibacter alkalitolerans sp. nov. and Baekduia alba sp. nov., isolated from soil and emended description of the genera Paraconexibacter (Chun et al., 2020) and Baekduia (An et al., 2020).</title>
        <authorList>
            <person name="Vieira S."/>
            <person name="Huber K.J."/>
            <person name="Geppert A."/>
            <person name="Wolf J."/>
            <person name="Neumann-Schaal M."/>
            <person name="Muesken M."/>
            <person name="Overmann J."/>
        </authorList>
    </citation>
    <scope>NUCLEOTIDE SEQUENCE</scope>
    <source>
        <strain evidence="3">AEG42_29</strain>
    </source>
</reference>
<dbReference type="GO" id="GO:1902929">
    <property type="term" value="C:plasma membrane of growing cell tip"/>
    <property type="evidence" value="ECO:0007669"/>
    <property type="project" value="TreeGrafter"/>
</dbReference>
<evidence type="ECO:0000313" key="3">
    <source>
        <dbReference type="EMBL" id="XAY08398.1"/>
    </source>
</evidence>
<feature type="region of interest" description="Disordered" evidence="1">
    <location>
        <begin position="724"/>
        <end position="811"/>
    </location>
</feature>
<gene>
    <name evidence="3" type="ORF">DSM112329_05298</name>
</gene>
<accession>A0AAU7B372</accession>
<evidence type="ECO:0000256" key="2">
    <source>
        <dbReference type="SAM" id="SignalP"/>
    </source>
</evidence>
<dbReference type="KEGG" id="parq:DSM112329_05298"/>
<dbReference type="EMBL" id="CP114014">
    <property type="protein sequence ID" value="XAY08398.1"/>
    <property type="molecule type" value="Genomic_DNA"/>
</dbReference>
<feature type="signal peptide" evidence="2">
    <location>
        <begin position="1"/>
        <end position="35"/>
    </location>
</feature>